<accession>A0A166VSW4</accession>
<proteinExistence type="predicted"/>
<gene>
    <name evidence="2" type="ORF">CT0861_10555</name>
</gene>
<dbReference type="EMBL" id="LFIV01000028">
    <property type="protein sequence ID" value="KZL74912.1"/>
    <property type="molecule type" value="Genomic_DNA"/>
</dbReference>
<name>A0A166VSW4_9PEZI</name>
<comment type="caution">
    <text evidence="2">The sequence shown here is derived from an EMBL/GenBank/DDBJ whole genome shotgun (WGS) entry which is preliminary data.</text>
</comment>
<keyword evidence="3" id="KW-1185">Reference proteome</keyword>
<evidence type="ECO:0000313" key="2">
    <source>
        <dbReference type="EMBL" id="KZL74912.1"/>
    </source>
</evidence>
<dbReference type="AlphaFoldDB" id="A0A166VSW4"/>
<protein>
    <submittedName>
        <fullName evidence="2">Uncharacterized protein</fullName>
    </submittedName>
</protein>
<evidence type="ECO:0000256" key="1">
    <source>
        <dbReference type="SAM" id="MobiDB-lite"/>
    </source>
</evidence>
<organism evidence="2 3">
    <name type="scientific">Colletotrichum tofieldiae</name>
    <dbReference type="NCBI Taxonomy" id="708197"/>
    <lineage>
        <taxon>Eukaryota</taxon>
        <taxon>Fungi</taxon>
        <taxon>Dikarya</taxon>
        <taxon>Ascomycota</taxon>
        <taxon>Pezizomycotina</taxon>
        <taxon>Sordariomycetes</taxon>
        <taxon>Hypocreomycetidae</taxon>
        <taxon>Glomerellales</taxon>
        <taxon>Glomerellaceae</taxon>
        <taxon>Colletotrichum</taxon>
        <taxon>Colletotrichum spaethianum species complex</taxon>
    </lineage>
</organism>
<dbReference type="Proteomes" id="UP000076552">
    <property type="component" value="Unassembled WGS sequence"/>
</dbReference>
<feature type="compositionally biased region" description="Polar residues" evidence="1">
    <location>
        <begin position="58"/>
        <end position="68"/>
    </location>
</feature>
<reference evidence="2 3" key="1">
    <citation type="submission" date="2015-06" db="EMBL/GenBank/DDBJ databases">
        <title>Survival trade-offs in plant roots during colonization by closely related pathogenic and mutualistic fungi.</title>
        <authorList>
            <person name="Hacquard S."/>
            <person name="Kracher B."/>
            <person name="Hiruma K."/>
            <person name="Weinman A."/>
            <person name="Muench P."/>
            <person name="Garrido Oter R."/>
            <person name="Ver Loren van Themaat E."/>
            <person name="Dallerey J.-F."/>
            <person name="Damm U."/>
            <person name="Henrissat B."/>
            <person name="Lespinet O."/>
            <person name="Thon M."/>
            <person name="Kemen E."/>
            <person name="McHardy A.C."/>
            <person name="Schulze-Lefert P."/>
            <person name="O'Connell R.J."/>
        </authorList>
    </citation>
    <scope>NUCLEOTIDE SEQUENCE [LARGE SCALE GENOMIC DNA]</scope>
    <source>
        <strain evidence="2 3">0861</strain>
    </source>
</reference>
<feature type="region of interest" description="Disordered" evidence="1">
    <location>
        <begin position="47"/>
        <end position="70"/>
    </location>
</feature>
<evidence type="ECO:0000313" key="3">
    <source>
        <dbReference type="Proteomes" id="UP000076552"/>
    </source>
</evidence>
<sequence length="147" mass="16710">MAKTSAPLPRALHFPGWHHSRFSASPVAIARILPLLWIRSLSSFTGKTVPPRSRRNTTKNQSFTSHTTKFPKKRQISGLARWYVQFLASSRSSKNGSEHWTGFLSVTTPYEVPRTVRVRTKGMTSMLKDIYPGMKDTYRKSKCIEAV</sequence>